<dbReference type="InterPro" id="IPR025889">
    <property type="entry name" value="GSP17M-like_dom"/>
</dbReference>
<sequence length="179" mass="18765">MALLLKFVKKYMVTQQLQQIVGRFPSRENAEAALNQLKEKGFNVDQITILAKNDEAAKKLTSTVSHEPQKQGDLGGAIAGAITGVGTGFFTGGLLGALSIKIFSEQTPVDNVGAIFIHALAGAVIGMAGCALSGALIGAALSKKPAISENLPEDKDDNYLLVLEGSEDNIRQAQGILSK</sequence>
<proteinExistence type="predicted"/>
<evidence type="ECO:0000313" key="4">
    <source>
        <dbReference type="Proteomes" id="UP000008206"/>
    </source>
</evidence>
<dbReference type="eggNOG" id="ENOG50321DH">
    <property type="taxonomic scope" value="Bacteria"/>
</dbReference>
<name>E0UKF1_GLOV7</name>
<feature type="transmembrane region" description="Helical" evidence="1">
    <location>
        <begin position="115"/>
        <end position="141"/>
    </location>
</feature>
<dbReference type="STRING" id="497965.Cyan7822_5148"/>
<evidence type="ECO:0000259" key="2">
    <source>
        <dbReference type="Pfam" id="PF11181"/>
    </source>
</evidence>
<dbReference type="AlphaFoldDB" id="E0UKF1"/>
<dbReference type="EMBL" id="CP002198">
    <property type="protein sequence ID" value="ADN17032.1"/>
    <property type="molecule type" value="Genomic_DNA"/>
</dbReference>
<feature type="transmembrane region" description="Helical" evidence="1">
    <location>
        <begin position="77"/>
        <end position="103"/>
    </location>
</feature>
<evidence type="ECO:0000256" key="1">
    <source>
        <dbReference type="SAM" id="Phobius"/>
    </source>
</evidence>
<keyword evidence="1" id="KW-0812">Transmembrane</keyword>
<dbReference type="PANTHER" id="PTHR36109">
    <property type="entry name" value="MEMBRANE PROTEIN-RELATED"/>
    <property type="match status" value="1"/>
</dbReference>
<accession>E0UKF1</accession>
<dbReference type="Pfam" id="PF11181">
    <property type="entry name" value="YflT"/>
    <property type="match status" value="1"/>
</dbReference>
<reference evidence="4" key="1">
    <citation type="journal article" date="2011" name="MBio">
        <title>Novel metabolic attributes of the genus Cyanothece, comprising a group of unicellular nitrogen-fixing Cyanobacteria.</title>
        <authorList>
            <person name="Bandyopadhyay A."/>
            <person name="Elvitigala T."/>
            <person name="Welsh E."/>
            <person name="Stockel J."/>
            <person name="Liberton M."/>
            <person name="Min H."/>
            <person name="Sherman L.A."/>
            <person name="Pakrasi H.B."/>
        </authorList>
    </citation>
    <scope>NUCLEOTIDE SEQUENCE [LARGE SCALE GENOMIC DNA]</scope>
    <source>
        <strain evidence="4">PCC 7822</strain>
    </source>
</reference>
<protein>
    <recommendedName>
        <fullName evidence="2">General stress protein 17M-like domain-containing protein</fullName>
    </recommendedName>
</protein>
<keyword evidence="4" id="KW-1185">Reference proteome</keyword>
<dbReference type="KEGG" id="cyj:Cyan7822_5148"/>
<organism evidence="3 4">
    <name type="scientific">Gloeothece verrucosa (strain PCC 7822)</name>
    <name type="common">Cyanothece sp. (strain PCC 7822)</name>
    <dbReference type="NCBI Taxonomy" id="497965"/>
    <lineage>
        <taxon>Bacteria</taxon>
        <taxon>Bacillati</taxon>
        <taxon>Cyanobacteriota</taxon>
        <taxon>Cyanophyceae</taxon>
        <taxon>Oscillatoriophycideae</taxon>
        <taxon>Chroococcales</taxon>
        <taxon>Aphanothecaceae</taxon>
        <taxon>Gloeothece</taxon>
        <taxon>Gloeothece verrucosa</taxon>
    </lineage>
</organism>
<keyword evidence="1" id="KW-1133">Transmembrane helix</keyword>
<dbReference type="InterPro" id="IPR052948">
    <property type="entry name" value="Low_temp-induced_all0457"/>
</dbReference>
<feature type="domain" description="General stress protein 17M-like" evidence="2">
    <location>
        <begin position="19"/>
        <end position="82"/>
    </location>
</feature>
<dbReference type="Proteomes" id="UP000008206">
    <property type="component" value="Chromosome"/>
</dbReference>
<gene>
    <name evidence="3" type="ordered locus">Cyan7822_5148</name>
</gene>
<dbReference type="PANTHER" id="PTHR36109:SF2">
    <property type="entry name" value="MEMBRANE PROTEIN"/>
    <property type="match status" value="1"/>
</dbReference>
<dbReference type="HOGENOM" id="CLU_1501118_0_0_3"/>
<evidence type="ECO:0000313" key="3">
    <source>
        <dbReference type="EMBL" id="ADN17032.1"/>
    </source>
</evidence>
<keyword evidence="1" id="KW-0472">Membrane</keyword>